<dbReference type="AlphaFoldDB" id="A0A0C3LER7"/>
<reference evidence="2 3" key="1">
    <citation type="submission" date="2014-04" db="EMBL/GenBank/DDBJ databases">
        <authorList>
            <consortium name="DOE Joint Genome Institute"/>
            <person name="Kuo A."/>
            <person name="Girlanda M."/>
            <person name="Perotto S."/>
            <person name="Kohler A."/>
            <person name="Nagy L.G."/>
            <person name="Floudas D."/>
            <person name="Copeland A."/>
            <person name="Barry K.W."/>
            <person name="Cichocki N."/>
            <person name="Veneault-Fourrey C."/>
            <person name="LaButti K."/>
            <person name="Lindquist E.A."/>
            <person name="Lipzen A."/>
            <person name="Lundell T."/>
            <person name="Morin E."/>
            <person name="Murat C."/>
            <person name="Sun H."/>
            <person name="Tunlid A."/>
            <person name="Henrissat B."/>
            <person name="Grigoriev I.V."/>
            <person name="Hibbett D.S."/>
            <person name="Martin F."/>
            <person name="Nordberg H.P."/>
            <person name="Cantor M.N."/>
            <person name="Hua S.X."/>
        </authorList>
    </citation>
    <scope>NUCLEOTIDE SEQUENCE [LARGE SCALE GENOMIC DNA]</scope>
    <source>
        <strain evidence="2 3">MUT 4182</strain>
    </source>
</reference>
<evidence type="ECO:0000313" key="3">
    <source>
        <dbReference type="Proteomes" id="UP000054248"/>
    </source>
</evidence>
<evidence type="ECO:0000256" key="1">
    <source>
        <dbReference type="SAM" id="MobiDB-lite"/>
    </source>
</evidence>
<name>A0A0C3LER7_9AGAM</name>
<reference evidence="3" key="2">
    <citation type="submission" date="2015-01" db="EMBL/GenBank/DDBJ databases">
        <title>Evolutionary Origins and Diversification of the Mycorrhizal Mutualists.</title>
        <authorList>
            <consortium name="DOE Joint Genome Institute"/>
            <consortium name="Mycorrhizal Genomics Consortium"/>
            <person name="Kohler A."/>
            <person name="Kuo A."/>
            <person name="Nagy L.G."/>
            <person name="Floudas D."/>
            <person name="Copeland A."/>
            <person name="Barry K.W."/>
            <person name="Cichocki N."/>
            <person name="Veneault-Fourrey C."/>
            <person name="LaButti K."/>
            <person name="Lindquist E.A."/>
            <person name="Lipzen A."/>
            <person name="Lundell T."/>
            <person name="Morin E."/>
            <person name="Murat C."/>
            <person name="Riley R."/>
            <person name="Ohm R."/>
            <person name="Sun H."/>
            <person name="Tunlid A."/>
            <person name="Henrissat B."/>
            <person name="Grigoriev I.V."/>
            <person name="Hibbett D.S."/>
            <person name="Martin F."/>
        </authorList>
    </citation>
    <scope>NUCLEOTIDE SEQUENCE [LARGE SCALE GENOMIC DNA]</scope>
    <source>
        <strain evidence="3">MUT 4182</strain>
    </source>
</reference>
<accession>A0A0C3LER7</accession>
<feature type="region of interest" description="Disordered" evidence="1">
    <location>
        <begin position="30"/>
        <end position="59"/>
    </location>
</feature>
<protein>
    <submittedName>
        <fullName evidence="2">Uncharacterized protein</fullName>
    </submittedName>
</protein>
<dbReference type="HOGENOM" id="CLU_2962604_0_0_1"/>
<dbReference type="EMBL" id="KN823196">
    <property type="protein sequence ID" value="KIO19937.1"/>
    <property type="molecule type" value="Genomic_DNA"/>
</dbReference>
<keyword evidence="3" id="KW-1185">Reference proteome</keyword>
<dbReference type="Proteomes" id="UP000054248">
    <property type="component" value="Unassembled WGS sequence"/>
</dbReference>
<evidence type="ECO:0000313" key="2">
    <source>
        <dbReference type="EMBL" id="KIO19937.1"/>
    </source>
</evidence>
<sequence>MSRNRSLSAQQALVDRKTLDIGGFRRLYEEEQRRSGRGPATRNPSTEIAMAEEACSWKS</sequence>
<gene>
    <name evidence="2" type="ORF">M407DRAFT_30423</name>
</gene>
<organism evidence="2 3">
    <name type="scientific">Tulasnella calospora MUT 4182</name>
    <dbReference type="NCBI Taxonomy" id="1051891"/>
    <lineage>
        <taxon>Eukaryota</taxon>
        <taxon>Fungi</taxon>
        <taxon>Dikarya</taxon>
        <taxon>Basidiomycota</taxon>
        <taxon>Agaricomycotina</taxon>
        <taxon>Agaricomycetes</taxon>
        <taxon>Cantharellales</taxon>
        <taxon>Tulasnellaceae</taxon>
        <taxon>Tulasnella</taxon>
    </lineage>
</organism>
<proteinExistence type="predicted"/>